<keyword evidence="11" id="KW-0732">Signal</keyword>
<feature type="signal peptide" evidence="11">
    <location>
        <begin position="1"/>
        <end position="18"/>
    </location>
</feature>
<keyword evidence="8 10" id="KW-0472">Membrane</keyword>
<evidence type="ECO:0000256" key="11">
    <source>
        <dbReference type="SAM" id="SignalP"/>
    </source>
</evidence>
<evidence type="ECO:0000313" key="14">
    <source>
        <dbReference type="Proteomes" id="UP000434957"/>
    </source>
</evidence>
<accession>A0A6A4G533</accession>
<evidence type="ECO:0000256" key="5">
    <source>
        <dbReference type="ARBA" id="ARBA00022723"/>
    </source>
</evidence>
<keyword evidence="7 10" id="KW-1133">Transmembrane helix</keyword>
<evidence type="ECO:0000256" key="6">
    <source>
        <dbReference type="ARBA" id="ARBA00022801"/>
    </source>
</evidence>
<evidence type="ECO:0000313" key="13">
    <source>
        <dbReference type="EMBL" id="KAE9359579.1"/>
    </source>
</evidence>
<dbReference type="Proteomes" id="UP000434957">
    <property type="component" value="Unassembled WGS sequence"/>
</dbReference>
<dbReference type="Pfam" id="PF00149">
    <property type="entry name" value="Metallophos"/>
    <property type="match status" value="1"/>
</dbReference>
<keyword evidence="5" id="KW-0479">Metal-binding</keyword>
<evidence type="ECO:0000256" key="4">
    <source>
        <dbReference type="ARBA" id="ARBA00022692"/>
    </source>
</evidence>
<comment type="cofactor">
    <cofactor evidence="1">
        <name>Mn(2+)</name>
        <dbReference type="ChEBI" id="CHEBI:29035"/>
    </cofactor>
</comment>
<dbReference type="EMBL" id="QXFT01000015">
    <property type="protein sequence ID" value="KAE9359579.1"/>
    <property type="molecule type" value="Genomic_DNA"/>
</dbReference>
<dbReference type="PANTHER" id="PTHR13315">
    <property type="entry name" value="METALLO PHOSPHOESTERASE RELATED"/>
    <property type="match status" value="1"/>
</dbReference>
<name>A0A6A4G533_9STRA</name>
<feature type="chain" id="PRO_5025641971" description="Calcineurin-like phosphoesterase domain-containing protein" evidence="11">
    <location>
        <begin position="19"/>
        <end position="554"/>
    </location>
</feature>
<dbReference type="InterPro" id="IPR029052">
    <property type="entry name" value="Metallo-depent_PP-like"/>
</dbReference>
<dbReference type="InterPro" id="IPR004843">
    <property type="entry name" value="Calcineurin-like_PHP"/>
</dbReference>
<comment type="subcellular location">
    <subcellularLocation>
        <location evidence="2">Membrane</location>
        <topology evidence="2">Multi-pass membrane protein</topology>
    </subcellularLocation>
</comment>
<dbReference type="GO" id="GO:0016787">
    <property type="term" value="F:hydrolase activity"/>
    <property type="evidence" value="ECO:0007669"/>
    <property type="project" value="UniProtKB-KW"/>
</dbReference>
<dbReference type="AlphaFoldDB" id="A0A6A4G533"/>
<evidence type="ECO:0000256" key="9">
    <source>
        <dbReference type="ARBA" id="ARBA00023211"/>
    </source>
</evidence>
<evidence type="ECO:0000256" key="7">
    <source>
        <dbReference type="ARBA" id="ARBA00022989"/>
    </source>
</evidence>
<evidence type="ECO:0000259" key="12">
    <source>
        <dbReference type="Pfam" id="PF00149"/>
    </source>
</evidence>
<dbReference type="InterPro" id="IPR033308">
    <property type="entry name" value="PGAP5/Cdc1/Ted1"/>
</dbReference>
<comment type="similarity">
    <text evidence="3">Belongs to the metallophosphoesterase superfamily. MPPE1 family.</text>
</comment>
<keyword evidence="9" id="KW-0464">Manganese</keyword>
<feature type="domain" description="Calcineurin-like phosphoesterase" evidence="12">
    <location>
        <begin position="43"/>
        <end position="273"/>
    </location>
</feature>
<protein>
    <recommendedName>
        <fullName evidence="12">Calcineurin-like phosphoesterase domain-containing protein</fullName>
    </recommendedName>
</protein>
<proteinExistence type="inferred from homology"/>
<dbReference type="GO" id="GO:0006506">
    <property type="term" value="P:GPI anchor biosynthetic process"/>
    <property type="evidence" value="ECO:0007669"/>
    <property type="project" value="InterPro"/>
</dbReference>
<dbReference type="Gene3D" id="3.60.21.10">
    <property type="match status" value="1"/>
</dbReference>
<keyword evidence="6" id="KW-0378">Hydrolase</keyword>
<dbReference type="GO" id="GO:0046872">
    <property type="term" value="F:metal ion binding"/>
    <property type="evidence" value="ECO:0007669"/>
    <property type="project" value="UniProtKB-KW"/>
</dbReference>
<keyword evidence="4 10" id="KW-0812">Transmembrane</keyword>
<dbReference type="PANTHER" id="PTHR13315:SF0">
    <property type="entry name" value="METALLOPHOSPHOESTERASE 1"/>
    <property type="match status" value="1"/>
</dbReference>
<comment type="caution">
    <text evidence="13">The sequence shown here is derived from an EMBL/GenBank/DDBJ whole genome shotgun (WGS) entry which is preliminary data.</text>
</comment>
<feature type="transmembrane region" description="Helical" evidence="10">
    <location>
        <begin position="331"/>
        <end position="353"/>
    </location>
</feature>
<evidence type="ECO:0000256" key="1">
    <source>
        <dbReference type="ARBA" id="ARBA00001936"/>
    </source>
</evidence>
<evidence type="ECO:0000256" key="8">
    <source>
        <dbReference type="ARBA" id="ARBA00023136"/>
    </source>
</evidence>
<dbReference type="SUPFAM" id="SSF56300">
    <property type="entry name" value="Metallo-dependent phosphatases"/>
    <property type="match status" value="1"/>
</dbReference>
<evidence type="ECO:0000256" key="10">
    <source>
        <dbReference type="SAM" id="Phobius"/>
    </source>
</evidence>
<gene>
    <name evidence="13" type="ORF">PR003_g671</name>
</gene>
<evidence type="ECO:0000256" key="2">
    <source>
        <dbReference type="ARBA" id="ARBA00004141"/>
    </source>
</evidence>
<evidence type="ECO:0000256" key="3">
    <source>
        <dbReference type="ARBA" id="ARBA00008895"/>
    </source>
</evidence>
<reference evidence="13 14" key="1">
    <citation type="submission" date="2018-08" db="EMBL/GenBank/DDBJ databases">
        <title>Genomic investigation of the strawberry pathogen Phytophthora fragariae indicates pathogenicity is determined by transcriptional variation in three key races.</title>
        <authorList>
            <person name="Adams T.M."/>
            <person name="Armitage A.D."/>
            <person name="Sobczyk M.K."/>
            <person name="Bates H.J."/>
            <person name="Dunwell J.M."/>
            <person name="Nellist C.F."/>
            <person name="Harrison R.J."/>
        </authorList>
    </citation>
    <scope>NUCLEOTIDE SEQUENCE [LARGE SCALE GENOMIC DNA]</scope>
    <source>
        <strain evidence="13 14">SCRP333</strain>
    </source>
</reference>
<organism evidence="13 14">
    <name type="scientific">Phytophthora rubi</name>
    <dbReference type="NCBI Taxonomy" id="129364"/>
    <lineage>
        <taxon>Eukaryota</taxon>
        <taxon>Sar</taxon>
        <taxon>Stramenopiles</taxon>
        <taxon>Oomycota</taxon>
        <taxon>Peronosporomycetes</taxon>
        <taxon>Peronosporales</taxon>
        <taxon>Peronosporaceae</taxon>
        <taxon>Phytophthora</taxon>
    </lineage>
</organism>
<dbReference type="GO" id="GO:0016020">
    <property type="term" value="C:membrane"/>
    <property type="evidence" value="ECO:0007669"/>
    <property type="project" value="UniProtKB-SubCell"/>
</dbReference>
<keyword evidence="14" id="KW-1185">Reference proteome</keyword>
<sequence>MARWQLALLAAAVLLCQAGFFYLQAWRCELQIQQKAGDADALTVLVVTDVHLLGRRRRSRVERLWVDWQVRASARAAVDVHKPEVALVLGDQFDEGSRWTPDAHWDEYADRFFCAFASFLPLKTLYLVGNHDTSFGREMRIEDLKRFEVTFGAANRIDEIGGHTFVSLNTMALDSDVASGAVKTEARSFLESVNFADLRGRTSGSVILLTHLPLFRVDDLQCGEERLRESGHVTYEHPGFKYEIHHHVLSRALSEELLGKVQPNLVLSGHTHAWCAYQHPDAAAMEYTIPAFSWGQRPDPSYAVLRLPRAGRAEMKRPPELTACHLPSEPLIFATYAATIGTVVLASVVQVVLARRAAPKAKVTAANGNCCCRLQLEATSIQLTKTQVKFGPSAKLDATEREEDGISYVYCAAARARNRDLAVCALAARLTSEDMLKTLRCACFCAHHDPTTTRLHRPRLVCTDQTRSLSCFNTLKLPGPPQHNCIHARQRVIDDFATPTLDCGDFDLPNLLHQTGVSELLSAHVVQNSPKGPTAVCSPVPVPVDEIDARLHAV</sequence>